<dbReference type="Proteomes" id="UP000766629">
    <property type="component" value="Unassembled WGS sequence"/>
</dbReference>
<dbReference type="InterPro" id="IPR051620">
    <property type="entry name" value="ORF904-like_C"/>
</dbReference>
<dbReference type="InterPro" id="IPR027417">
    <property type="entry name" value="P-loop_NTPase"/>
</dbReference>
<accession>A0ABS7NIV9</accession>
<gene>
    <name evidence="7" type="ORF">KUV26_17000</name>
</gene>
<dbReference type="InterPro" id="IPR045455">
    <property type="entry name" value="NrS-1_pol-like_helicase"/>
</dbReference>
<keyword evidence="1" id="KW-0547">Nucleotide-binding</keyword>
<evidence type="ECO:0000313" key="7">
    <source>
        <dbReference type="EMBL" id="MBY6141137.1"/>
    </source>
</evidence>
<dbReference type="InterPro" id="IPR006500">
    <property type="entry name" value="Helicase_put_C_phage/plasmid"/>
</dbReference>
<sequence>MNGQYDDVRAAFDRAEPVYPDGYGPGPDPRTPQDAGPYDPAHDPDELLAEECAVFPLNDYGNGKRFKSYFGADCLFVPRVAWFTWRDRLWEQDDDQLETRRLAQQVSGKITREAQHIRLEEWEQMQVEAGDQAREEVDEIKAVTPSNRSEEQKARLRDLEKVVERSEDLKRKLAALRRGHHSHAKAAGNTGPINNMMREAQVDLYQPLTRLNEDPLMINTETGVIRFRVEMDPRSGKKKLIREVLKHARDQYLSKMMAVEFDPDALCPDFEEFLISIQPDPALREFLQRWFGYCLTGLTTEQKLCFFYGEGRNGKSTIVDLIAKMMAAYATTVPIESLAGSDQRKGSDATPDLVRLPGARMVRAAEPERGQKLKEGFIKAITGGEEILVRRMQQEFVEVTPEFKLTISGNHKPEIRGTDKGIWRRVLLVPFLVSIPDEDVDPLLPQKLWAERSGILNWMLEGLEKWLTDGLQIPQEILDATEEYREESDPMLVFINNCCVVDGDPDVFTRSRELIDAFNWWYVDAGKGDPWTSKTVSKHLSDKSKFHKTPEGKGFTAAKVSDTGYRGIRLSAEFIQNREDADARAKYDAGGGYDPVV</sequence>
<evidence type="ECO:0000256" key="4">
    <source>
        <dbReference type="SAM" id="Coils"/>
    </source>
</evidence>
<keyword evidence="4" id="KW-0175">Coiled coil</keyword>
<feature type="region of interest" description="Disordered" evidence="5">
    <location>
        <begin position="14"/>
        <end position="42"/>
    </location>
</feature>
<name>A0ABS7NIV9_9RHOB</name>
<dbReference type="Gene3D" id="3.40.50.300">
    <property type="entry name" value="P-loop containing nucleotide triphosphate hydrolases"/>
    <property type="match status" value="1"/>
</dbReference>
<dbReference type="PROSITE" id="PS51206">
    <property type="entry name" value="SF3_HELICASE_1"/>
    <property type="match status" value="1"/>
</dbReference>
<dbReference type="NCBIfam" id="TIGR01613">
    <property type="entry name" value="primase_Cterm"/>
    <property type="match status" value="1"/>
</dbReference>
<dbReference type="SMART" id="SM00885">
    <property type="entry name" value="D5_N"/>
    <property type="match status" value="1"/>
</dbReference>
<evidence type="ECO:0000259" key="6">
    <source>
        <dbReference type="PROSITE" id="PS51206"/>
    </source>
</evidence>
<feature type="coiled-coil region" evidence="4">
    <location>
        <begin position="149"/>
        <end position="179"/>
    </location>
</feature>
<feature type="domain" description="SF3 helicase" evidence="6">
    <location>
        <begin position="282"/>
        <end position="444"/>
    </location>
</feature>
<comment type="caution">
    <text evidence="7">The sequence shown here is derived from an EMBL/GenBank/DDBJ whole genome shotgun (WGS) entry which is preliminary data.</text>
</comment>
<dbReference type="InterPro" id="IPR014818">
    <property type="entry name" value="Phage/plasmid_primase_P4_C"/>
</dbReference>
<dbReference type="RefSeq" id="WP_222509218.1">
    <property type="nucleotide sequence ID" value="NZ_JAHVJA010000008.1"/>
</dbReference>
<evidence type="ECO:0000256" key="5">
    <source>
        <dbReference type="SAM" id="MobiDB-lite"/>
    </source>
</evidence>
<reference evidence="7 8" key="1">
    <citation type="submission" date="2021-06" db="EMBL/GenBank/DDBJ databases">
        <title>50 bacteria genomes isolated from Dapeng, Shenzhen, China.</title>
        <authorList>
            <person name="Zheng W."/>
            <person name="Yu S."/>
            <person name="Huang Y."/>
        </authorList>
    </citation>
    <scope>NUCLEOTIDE SEQUENCE [LARGE SCALE GENOMIC DNA]</scope>
    <source>
        <strain evidence="7 8">DP1N14-2</strain>
    </source>
</reference>
<dbReference type="SUPFAM" id="SSF52540">
    <property type="entry name" value="P-loop containing nucleoside triphosphate hydrolases"/>
    <property type="match status" value="1"/>
</dbReference>
<dbReference type="Pfam" id="PF19263">
    <property type="entry name" value="DUF5906"/>
    <property type="match status" value="1"/>
</dbReference>
<dbReference type="EMBL" id="JAHVJA010000008">
    <property type="protein sequence ID" value="MBY6141137.1"/>
    <property type="molecule type" value="Genomic_DNA"/>
</dbReference>
<evidence type="ECO:0000256" key="1">
    <source>
        <dbReference type="ARBA" id="ARBA00022741"/>
    </source>
</evidence>
<keyword evidence="8" id="KW-1185">Reference proteome</keyword>
<protein>
    <recommendedName>
        <fullName evidence="6">SF3 helicase domain-containing protein</fullName>
    </recommendedName>
</protein>
<dbReference type="PANTHER" id="PTHR35372">
    <property type="entry name" value="ATP BINDING PROTEIN-RELATED"/>
    <property type="match status" value="1"/>
</dbReference>
<dbReference type="PANTHER" id="PTHR35372:SF2">
    <property type="entry name" value="SF3 HELICASE DOMAIN-CONTAINING PROTEIN"/>
    <property type="match status" value="1"/>
</dbReference>
<evidence type="ECO:0000256" key="3">
    <source>
        <dbReference type="ARBA" id="ARBA00022840"/>
    </source>
</evidence>
<evidence type="ECO:0000313" key="8">
    <source>
        <dbReference type="Proteomes" id="UP000766629"/>
    </source>
</evidence>
<keyword evidence="2" id="KW-0378">Hydrolase</keyword>
<dbReference type="Pfam" id="PF08706">
    <property type="entry name" value="D5_N"/>
    <property type="match status" value="1"/>
</dbReference>
<proteinExistence type="predicted"/>
<keyword evidence="3" id="KW-0067">ATP-binding</keyword>
<organism evidence="7 8">
    <name type="scientific">Leisingera daeponensis</name>
    <dbReference type="NCBI Taxonomy" id="405746"/>
    <lineage>
        <taxon>Bacteria</taxon>
        <taxon>Pseudomonadati</taxon>
        <taxon>Pseudomonadota</taxon>
        <taxon>Alphaproteobacteria</taxon>
        <taxon>Rhodobacterales</taxon>
        <taxon>Roseobacteraceae</taxon>
        <taxon>Leisingera</taxon>
    </lineage>
</organism>
<evidence type="ECO:0000256" key="2">
    <source>
        <dbReference type="ARBA" id="ARBA00022801"/>
    </source>
</evidence>
<dbReference type="InterPro" id="IPR014015">
    <property type="entry name" value="Helicase_SF3_DNA-vir"/>
</dbReference>